<evidence type="ECO:0000313" key="3">
    <source>
        <dbReference type="RefSeq" id="XP_008513314.1"/>
    </source>
</evidence>
<accession>A0ABM4QGU4</accession>
<proteinExistence type="predicted"/>
<dbReference type="CDD" id="cd07765">
    <property type="entry name" value="KRAB_A-box"/>
    <property type="match status" value="2"/>
</dbReference>
<dbReference type="RefSeq" id="XP_070488664.1">
    <property type="nucleotide sequence ID" value="XM_070632563.1"/>
</dbReference>
<evidence type="ECO:0000259" key="1">
    <source>
        <dbReference type="PROSITE" id="PS50805"/>
    </source>
</evidence>
<dbReference type="InterPro" id="IPR036051">
    <property type="entry name" value="KRAB_dom_sf"/>
</dbReference>
<dbReference type="GeneID" id="103547708"/>
<evidence type="ECO:0000313" key="2">
    <source>
        <dbReference type="Proteomes" id="UP001652662"/>
    </source>
</evidence>
<dbReference type="RefSeq" id="XP_008513314.1">
    <property type="nucleotide sequence ID" value="XM_008515092.2"/>
</dbReference>
<dbReference type="Pfam" id="PF01352">
    <property type="entry name" value="KRAB"/>
    <property type="match status" value="2"/>
</dbReference>
<keyword evidence="2" id="KW-1185">Reference proteome</keyword>
<dbReference type="PANTHER" id="PTHR23232:SF157">
    <property type="entry name" value="ZINC FINGER PROTEIN 525"/>
    <property type="match status" value="1"/>
</dbReference>
<evidence type="ECO:0000313" key="4">
    <source>
        <dbReference type="RefSeq" id="XP_008513315.1"/>
    </source>
</evidence>
<reference evidence="3 4" key="1">
    <citation type="submission" date="2025-05" db="UniProtKB">
        <authorList>
            <consortium name="RefSeq"/>
        </authorList>
    </citation>
    <scope>IDENTIFICATION</scope>
    <source>
        <tissue evidence="3 4">Blood</tissue>
    </source>
</reference>
<feature type="domain" description="KRAB" evidence="1">
    <location>
        <begin position="14"/>
        <end position="87"/>
    </location>
</feature>
<evidence type="ECO:0000313" key="5">
    <source>
        <dbReference type="RefSeq" id="XP_070488664.1"/>
    </source>
</evidence>
<organism evidence="2 6">
    <name type="scientific">Equus przewalskii</name>
    <name type="common">Przewalski's horse</name>
    <name type="synonym">Equus caballus przewalskii</name>
    <dbReference type="NCBI Taxonomy" id="9798"/>
    <lineage>
        <taxon>Eukaryota</taxon>
        <taxon>Metazoa</taxon>
        <taxon>Chordata</taxon>
        <taxon>Craniata</taxon>
        <taxon>Vertebrata</taxon>
        <taxon>Euteleostomi</taxon>
        <taxon>Mammalia</taxon>
        <taxon>Eutheria</taxon>
        <taxon>Laurasiatheria</taxon>
        <taxon>Perissodactyla</taxon>
        <taxon>Equidae</taxon>
        <taxon>Equus</taxon>
    </lineage>
</organism>
<feature type="domain" description="KRAB" evidence="1">
    <location>
        <begin position="80"/>
        <end position="134"/>
    </location>
</feature>
<protein>
    <submittedName>
        <fullName evidence="3 4">Zinc finger protein 211-like</fullName>
    </submittedName>
</protein>
<dbReference type="Gene3D" id="6.10.140.140">
    <property type="match status" value="2"/>
</dbReference>
<dbReference type="InterPro" id="IPR001909">
    <property type="entry name" value="KRAB"/>
</dbReference>
<dbReference type="Proteomes" id="UP001652662">
    <property type="component" value="Chromosome 9"/>
</dbReference>
<name>A0ABM4QGU4_EQUPR</name>
<sequence>MDADVLNHPTEGSITFEDVAVYFSWEEWALLDEAQKLLYCDVMLENFALVASLGCWCELGDEEAPSEQNVSLEELSQVSLTFKYLAMTFTWEEWGQLDTAQRTLYREVMLETCGLLVSLGYPVPKPEPIHLLEN</sequence>
<dbReference type="InterPro" id="IPR050169">
    <property type="entry name" value="Krueppel_C2H2_ZnF"/>
</dbReference>
<dbReference type="SUPFAM" id="SSF109640">
    <property type="entry name" value="KRAB domain (Kruppel-associated box)"/>
    <property type="match status" value="2"/>
</dbReference>
<gene>
    <name evidence="3 4 5 6" type="primary">LOC103547708</name>
</gene>
<dbReference type="PANTHER" id="PTHR23232">
    <property type="entry name" value="KRAB DOMAIN C2H2 ZINC FINGER"/>
    <property type="match status" value="1"/>
</dbReference>
<dbReference type="RefSeq" id="XP_070488665.1">
    <property type="nucleotide sequence ID" value="XM_070632564.1"/>
</dbReference>
<dbReference type="RefSeq" id="XP_008513315.1">
    <property type="nucleotide sequence ID" value="XM_008515093.2"/>
</dbReference>
<dbReference type="SMART" id="SM00349">
    <property type="entry name" value="KRAB"/>
    <property type="match status" value="2"/>
</dbReference>
<evidence type="ECO:0000313" key="6">
    <source>
        <dbReference type="RefSeq" id="XP_070488665.1"/>
    </source>
</evidence>
<dbReference type="PROSITE" id="PS50805">
    <property type="entry name" value="KRAB"/>
    <property type="match status" value="2"/>
</dbReference>